<dbReference type="InterPro" id="IPR013783">
    <property type="entry name" value="Ig-like_fold"/>
</dbReference>
<dbReference type="EMBL" id="SSMQ01000074">
    <property type="protein sequence ID" value="TKC98129.1"/>
    <property type="molecule type" value="Genomic_DNA"/>
</dbReference>
<dbReference type="InterPro" id="IPR001842">
    <property type="entry name" value="Peptidase_M36"/>
</dbReference>
<reference evidence="13 14" key="1">
    <citation type="submission" date="2019-04" db="EMBL/GenBank/DDBJ databases">
        <authorList>
            <person name="Li Y."/>
            <person name="Wang J."/>
        </authorList>
    </citation>
    <scope>NUCLEOTIDE SEQUENCE [LARGE SCALE GENOMIC DNA]</scope>
    <source>
        <strain evidence="13 14">DSM 14668</strain>
    </source>
</reference>
<dbReference type="GO" id="GO:0008270">
    <property type="term" value="F:zinc ion binding"/>
    <property type="evidence" value="ECO:0007669"/>
    <property type="project" value="InterPro"/>
</dbReference>
<evidence type="ECO:0000259" key="12">
    <source>
        <dbReference type="Pfam" id="PF02225"/>
    </source>
</evidence>
<comment type="caution">
    <text evidence="13">The sequence shown here is derived from an EMBL/GenBank/DDBJ whole genome shotgun (WGS) entry which is preliminary data.</text>
</comment>
<keyword evidence="5" id="KW-0645">Protease</keyword>
<dbReference type="PANTHER" id="PTHR33478">
    <property type="entry name" value="EXTRACELLULAR METALLOPROTEINASE MEP"/>
    <property type="match status" value="1"/>
</dbReference>
<keyword evidence="14" id="KW-1185">Reference proteome</keyword>
<keyword evidence="8" id="KW-0862">Zinc</keyword>
<feature type="signal peptide" evidence="11">
    <location>
        <begin position="1"/>
        <end position="22"/>
    </location>
</feature>
<dbReference type="Pfam" id="PF02225">
    <property type="entry name" value="PA"/>
    <property type="match status" value="1"/>
</dbReference>
<comment type="subcellular location">
    <subcellularLocation>
        <location evidence="2">Secreted</location>
    </subcellularLocation>
</comment>
<gene>
    <name evidence="13" type="ORF">E8A74_42630</name>
</gene>
<dbReference type="InterPro" id="IPR003137">
    <property type="entry name" value="PA_domain"/>
</dbReference>
<dbReference type="Gene3D" id="2.60.40.10">
    <property type="entry name" value="Immunoglobulins"/>
    <property type="match status" value="1"/>
</dbReference>
<dbReference type="GO" id="GO:0004222">
    <property type="term" value="F:metalloendopeptidase activity"/>
    <property type="evidence" value="ECO:0007669"/>
    <property type="project" value="InterPro"/>
</dbReference>
<accession>A0A4U1IUQ4</accession>
<feature type="domain" description="PA" evidence="12">
    <location>
        <begin position="531"/>
        <end position="607"/>
    </location>
</feature>
<feature type="chain" id="PRO_5020988358" evidence="11">
    <location>
        <begin position="23"/>
        <end position="1332"/>
    </location>
</feature>
<keyword evidence="9" id="KW-0482">Metalloprotease</keyword>
<dbReference type="Gene3D" id="2.60.120.260">
    <property type="entry name" value="Galactose-binding domain-like"/>
    <property type="match status" value="1"/>
</dbReference>
<dbReference type="Pfam" id="PF22352">
    <property type="entry name" value="K319L-like_PKD"/>
    <property type="match status" value="1"/>
</dbReference>
<dbReference type="Gene3D" id="3.10.170.10">
    <property type="match status" value="1"/>
</dbReference>
<evidence type="ECO:0000313" key="13">
    <source>
        <dbReference type="EMBL" id="TKC98129.1"/>
    </source>
</evidence>
<protein>
    <submittedName>
        <fullName evidence="13">Peptidase</fullName>
    </submittedName>
</protein>
<sequence length="1332" mass="140320">MKRSVRCLTMLTALVGASFAHAKELPNFDAYYRAQPTPAGAPRVSRSPIGGHVTSVHPHSGAPTFFWAARDQAGAQALVASTKPDLAARRALVSAAEMLKVPEAAIQATVVREIHDRGAGGVVVRLGQEIDGVEVFRGGANVMLDRSHRLVAAANNLHPAGFAGNKRVPRTFVVTPQGALASAFRDFHGTDLAAANLVPRGEKGRYQTFDLLPAQGHEFAGPARVKKVYFPLPDRLVPAYYLEIRPREVGQKDAGLYAYVIAADDGRVLSRQNLSHDAVFNYRVWADANGDKRPLDGPQADYTPHPTGVPDGSQPDFIAPVLVSMDGFNKNPQGTFDPWLPSGAISTSGNNVDAYADHNQPDGFNNGDTRPSVTAPGVFDRTYDVNLAPTANPNQIMAAATQLFYVTNWLHDYWYDSGFDEAAGNAQKSNYGRGGEEGDALRAEAQDDAFNNQSRNNANMQTPADGASPIMQMYLWSGASARSLTTNPGGKNHSTDVAEFGQQTFNTTGAVSLVNDESTATTNETPGTFGDGCQAIKNNVAGKIVLIDRGSCTFKQKAVNAQAAGAIGMILANNINEPAPPYMPNGQPNGAVTIPVLSTTLASAAAIKLAMMGSDVTATMVRAAEGVERDGTIDNHIVAHEWGHYLHNRLAYCGSNMCGGMGEGWGDTVALHMALREGDDLDGVFGMSVYATASLGDSGYYGIRRVPYSTDMTKNGLTYRHIADNEALPSHPMAVVPAPNSEVHNAGEVWATMMFEATIALLKRSQEPGAPYDFEGARRRMADYIVTSLKMVPPDATYLEQRDAILMAASSVDLKDMEVLAKAFAKRGAGSCAVSPERDSGDNVGVVESFEVKASVSDLASGLDDAVQSCDADGRLDAQETGRVTIELQNTGVAPLTDAVASVTAQQAGISFPKGTQVQFGTVPPFGKAKATIDVALDGSVAGISSVKLDIAVTSAQTCEPKSTLVEVPYINYDNVPESATIESAESDIETWTKSGDGADRVWSRIQNGPPNHVFHGVDLGSMSDTSFESPPIVAGPGPLTITMKHRHEFEVGPSPQGGGNVNYDGAVLEISTNGGQSWQDASQFVNVPYTGTITDISDNPLGNRQGFTNRNAAWPGFNTMTLNFGTSLAGKSFKLRFRIGTDPAAGAHGWEIDDIDVQGAVNKPFASIVEDSTSCVGLPVANAGPDLVVSGGDQVELDGSKSSDPEGDKLTFKWTQSEGPEVALVDGDGPKPTFVAPDVQAETSLTFQLTVSDGKGLASDLVKVTVLPGTGSGDSSAGVGGNTGAGPIIVDDGGCGCAVVGDEQKSPALPAAAALGLLGAVFARLRRRNRN</sequence>
<organism evidence="13 14">
    <name type="scientific">Polyangium fumosum</name>
    <dbReference type="NCBI Taxonomy" id="889272"/>
    <lineage>
        <taxon>Bacteria</taxon>
        <taxon>Pseudomonadati</taxon>
        <taxon>Myxococcota</taxon>
        <taxon>Polyangia</taxon>
        <taxon>Polyangiales</taxon>
        <taxon>Polyangiaceae</taxon>
        <taxon>Polyangium</taxon>
    </lineage>
</organism>
<evidence type="ECO:0000256" key="1">
    <source>
        <dbReference type="ARBA" id="ARBA00001947"/>
    </source>
</evidence>
<dbReference type="Gene3D" id="3.50.30.30">
    <property type="match status" value="1"/>
</dbReference>
<dbReference type="CDD" id="cd04818">
    <property type="entry name" value="PA_subtilisin_1"/>
    <property type="match status" value="1"/>
</dbReference>
<dbReference type="GO" id="GO:0006508">
    <property type="term" value="P:proteolysis"/>
    <property type="evidence" value="ECO:0007669"/>
    <property type="project" value="UniProtKB-KW"/>
</dbReference>
<dbReference type="Gene3D" id="1.10.390.10">
    <property type="entry name" value="Neutral Protease Domain 2"/>
    <property type="match status" value="1"/>
</dbReference>
<dbReference type="SUPFAM" id="SSF52025">
    <property type="entry name" value="PA domain"/>
    <property type="match status" value="1"/>
</dbReference>
<evidence type="ECO:0000256" key="2">
    <source>
        <dbReference type="ARBA" id="ARBA00004613"/>
    </source>
</evidence>
<keyword evidence="4" id="KW-0964">Secreted</keyword>
<evidence type="ECO:0000256" key="4">
    <source>
        <dbReference type="ARBA" id="ARBA00022525"/>
    </source>
</evidence>
<dbReference type="GO" id="GO:0005615">
    <property type="term" value="C:extracellular space"/>
    <property type="evidence" value="ECO:0007669"/>
    <property type="project" value="InterPro"/>
</dbReference>
<keyword evidence="11" id="KW-0732">Signal</keyword>
<evidence type="ECO:0000256" key="8">
    <source>
        <dbReference type="ARBA" id="ARBA00022833"/>
    </source>
</evidence>
<evidence type="ECO:0000256" key="11">
    <source>
        <dbReference type="SAM" id="SignalP"/>
    </source>
</evidence>
<dbReference type="InterPro" id="IPR050371">
    <property type="entry name" value="Fungal_virulence_M36"/>
</dbReference>
<name>A0A4U1IUQ4_9BACT</name>
<dbReference type="SUPFAM" id="SSF55486">
    <property type="entry name" value="Metalloproteases ('zincins'), catalytic domain"/>
    <property type="match status" value="1"/>
</dbReference>
<proteinExistence type="inferred from homology"/>
<evidence type="ECO:0000313" key="14">
    <source>
        <dbReference type="Proteomes" id="UP000309215"/>
    </source>
</evidence>
<dbReference type="Proteomes" id="UP000309215">
    <property type="component" value="Unassembled WGS sequence"/>
</dbReference>
<evidence type="ECO:0000256" key="5">
    <source>
        <dbReference type="ARBA" id="ARBA00022670"/>
    </source>
</evidence>
<evidence type="ECO:0000256" key="3">
    <source>
        <dbReference type="ARBA" id="ARBA00006006"/>
    </source>
</evidence>
<evidence type="ECO:0000256" key="9">
    <source>
        <dbReference type="ARBA" id="ARBA00023049"/>
    </source>
</evidence>
<keyword evidence="6" id="KW-0479">Metal-binding</keyword>
<keyword evidence="7" id="KW-0378">Hydrolase</keyword>
<comment type="cofactor">
    <cofactor evidence="1">
        <name>Zn(2+)</name>
        <dbReference type="ChEBI" id="CHEBI:29105"/>
    </cofactor>
</comment>
<evidence type="ECO:0000256" key="6">
    <source>
        <dbReference type="ARBA" id="ARBA00022723"/>
    </source>
</evidence>
<evidence type="ECO:0000256" key="10">
    <source>
        <dbReference type="ARBA" id="ARBA00023145"/>
    </source>
</evidence>
<keyword evidence="10" id="KW-0865">Zymogen</keyword>
<dbReference type="InterPro" id="IPR046450">
    <property type="entry name" value="PA_dom_sf"/>
</dbReference>
<dbReference type="NCBIfam" id="TIGR03901">
    <property type="entry name" value="MYXO-CTERM"/>
    <property type="match status" value="1"/>
</dbReference>
<evidence type="ECO:0000256" key="7">
    <source>
        <dbReference type="ARBA" id="ARBA00022801"/>
    </source>
</evidence>
<dbReference type="PANTHER" id="PTHR33478:SF1">
    <property type="entry name" value="EXTRACELLULAR METALLOPROTEINASE MEP"/>
    <property type="match status" value="1"/>
</dbReference>
<dbReference type="InterPro" id="IPR027268">
    <property type="entry name" value="Peptidase_M4/M1_CTD_sf"/>
</dbReference>
<dbReference type="OrthoDB" id="5377264at2"/>
<dbReference type="InterPro" id="IPR024038">
    <property type="entry name" value="MYXO-CTERM"/>
</dbReference>
<comment type="similarity">
    <text evidence="3">Belongs to the peptidase M36 family.</text>
</comment>
<dbReference type="Pfam" id="PF02128">
    <property type="entry name" value="Peptidase_M36"/>
    <property type="match status" value="1"/>
</dbReference>
<dbReference type="RefSeq" id="WP_136934889.1">
    <property type="nucleotide sequence ID" value="NZ_SSMQ01000074.1"/>
</dbReference>